<dbReference type="AlphaFoldDB" id="A0A4V1ITB8"/>
<dbReference type="InterPro" id="IPR037278">
    <property type="entry name" value="ARFGAP/RecO"/>
</dbReference>
<evidence type="ECO:0000259" key="2">
    <source>
        <dbReference type="PROSITE" id="PS50115"/>
    </source>
</evidence>
<dbReference type="EMBL" id="ML009879">
    <property type="protein sequence ID" value="RKO96507.1"/>
    <property type="molecule type" value="Genomic_DNA"/>
</dbReference>
<reference evidence="4" key="2">
    <citation type="submission" date="2018-04" db="EMBL/GenBank/DDBJ databases">
        <title>Leveraging single-cell genomics to expand the Fungal Tree of Life.</title>
        <authorList>
            <consortium name="DOE Joint Genome Institute"/>
            <person name="Ahrendt S.R."/>
            <person name="Quandt C.A."/>
            <person name="Ciobanu D."/>
            <person name="Clum A."/>
            <person name="Salamov A."/>
            <person name="Andreopoulos B."/>
            <person name="Cheng J.-F."/>
            <person name="Woyke T."/>
            <person name="Pelin A."/>
            <person name="Henrissat B."/>
            <person name="Benny G.L."/>
            <person name="Smith M.E."/>
            <person name="James T.Y."/>
            <person name="Grigoriev I.V."/>
        </authorList>
    </citation>
    <scope>NUCLEOTIDE SEQUENCE</scope>
    <source>
        <strain evidence="4">ATCC 52028</strain>
    </source>
</reference>
<feature type="non-terminal residue" evidence="3">
    <location>
        <position position="80"/>
    </location>
</feature>
<keyword evidence="6" id="KW-1185">Reference proteome</keyword>
<reference evidence="5 6" key="1">
    <citation type="journal article" date="2018" name="Nat. Microbiol.">
        <title>Leveraging single-cell genomics to expand the fungal tree of life.</title>
        <authorList>
            <person name="Ahrendt S.R."/>
            <person name="Quandt C.A."/>
            <person name="Ciobanu D."/>
            <person name="Clum A."/>
            <person name="Salamov A."/>
            <person name="Andreopoulos B."/>
            <person name="Cheng J.F."/>
            <person name="Woyke T."/>
            <person name="Pelin A."/>
            <person name="Henrissat B."/>
            <person name="Reynolds N.K."/>
            <person name="Benny G.L."/>
            <person name="Smith M.E."/>
            <person name="James T.Y."/>
            <person name="Grigoriev I.V."/>
        </authorList>
    </citation>
    <scope>NUCLEOTIDE SEQUENCE [LARGE SCALE GENOMIC DNA]</scope>
    <source>
        <strain evidence="5 6">ATCC 52028</strain>
    </source>
</reference>
<evidence type="ECO:0000313" key="5">
    <source>
        <dbReference type="Proteomes" id="UP000268535"/>
    </source>
</evidence>
<dbReference type="Pfam" id="PF01412">
    <property type="entry name" value="ArfGap"/>
    <property type="match status" value="1"/>
</dbReference>
<name>A0A4V1ITB8_9FUNG</name>
<keyword evidence="1" id="KW-0862">Zinc</keyword>
<feature type="domain" description="Arf-GAP" evidence="2">
    <location>
        <begin position="1"/>
        <end position="80"/>
    </location>
</feature>
<accession>A0A4V1ITB8</accession>
<dbReference type="Proteomes" id="UP000268535">
    <property type="component" value="Unassembled WGS sequence"/>
</dbReference>
<protein>
    <submittedName>
        <fullName evidence="3">Arf GTPase activating protein</fullName>
    </submittedName>
</protein>
<dbReference type="SMART" id="SM00105">
    <property type="entry name" value="ArfGap"/>
    <property type="match status" value="1"/>
</dbReference>
<dbReference type="CDD" id="cd08204">
    <property type="entry name" value="ArfGap"/>
    <property type="match status" value="1"/>
</dbReference>
<reference evidence="3" key="3">
    <citation type="submission" date="2018-08" db="EMBL/GenBank/DDBJ databases">
        <title>Leveraging single-cell genomics to expand the Fungal Tree of Life.</title>
        <authorList>
            <consortium name="DOE Joint Genome Institute"/>
            <person name="Ahrendt S.R."/>
            <person name="Quandt C.A."/>
            <person name="Ciobanu D."/>
            <person name="Clum A."/>
            <person name="Salamov A."/>
            <person name="Andreopoulos B."/>
            <person name="Cheng J.-F."/>
            <person name="Woyke T."/>
            <person name="Pelin A."/>
            <person name="Henrissat B."/>
            <person name="Reynolds N."/>
            <person name="Benny G.L."/>
            <person name="Smith M.E."/>
            <person name="James T.Y."/>
            <person name="Grigoriev I.V."/>
        </authorList>
    </citation>
    <scope>NUCLEOTIDE SEQUENCE</scope>
    <source>
        <strain evidence="3">ATCC 52028</strain>
    </source>
</reference>
<dbReference type="InterPro" id="IPR051718">
    <property type="entry name" value="ARF_GTPase-activating"/>
</dbReference>
<evidence type="ECO:0000313" key="6">
    <source>
        <dbReference type="Proteomes" id="UP000274922"/>
    </source>
</evidence>
<dbReference type="InterPro" id="IPR001164">
    <property type="entry name" value="ArfGAP_dom"/>
</dbReference>
<dbReference type="Proteomes" id="UP000274922">
    <property type="component" value="Unassembled WGS sequence"/>
</dbReference>
<evidence type="ECO:0000256" key="1">
    <source>
        <dbReference type="PROSITE-ProRule" id="PRU00288"/>
    </source>
</evidence>
<dbReference type="PANTHER" id="PTHR45705:SF1">
    <property type="entry name" value="FI20236P1"/>
    <property type="match status" value="1"/>
</dbReference>
<dbReference type="GO" id="GO:0005737">
    <property type="term" value="C:cytoplasm"/>
    <property type="evidence" value="ECO:0007669"/>
    <property type="project" value="TreeGrafter"/>
</dbReference>
<evidence type="ECO:0000313" key="4">
    <source>
        <dbReference type="EMBL" id="RKO99443.1"/>
    </source>
</evidence>
<sequence length="80" mass="9027">QALQALLLRPENRNCADCGEIQPTWASTTLGCFLCIRCSGIHRRMGTHVSRIKSTTVDVWTAGEIQRMRDWGNARVNAHF</sequence>
<dbReference type="SUPFAM" id="SSF57863">
    <property type="entry name" value="ArfGap/RecO-like zinc finger"/>
    <property type="match status" value="1"/>
</dbReference>
<gene>
    <name evidence="3" type="ORF">CAUPRSCDRAFT_2826</name>
    <name evidence="4" type="ORF">CXG81DRAFT_8331</name>
</gene>
<dbReference type="PROSITE" id="PS50115">
    <property type="entry name" value="ARFGAP"/>
    <property type="match status" value="1"/>
</dbReference>
<keyword evidence="1" id="KW-0479">Metal-binding</keyword>
<dbReference type="PANTHER" id="PTHR45705">
    <property type="entry name" value="FI20236P1"/>
    <property type="match status" value="1"/>
</dbReference>
<proteinExistence type="predicted"/>
<dbReference type="InterPro" id="IPR038508">
    <property type="entry name" value="ArfGAP_dom_sf"/>
</dbReference>
<dbReference type="PRINTS" id="PR00405">
    <property type="entry name" value="REVINTRACTNG"/>
</dbReference>
<dbReference type="OrthoDB" id="10266696at2759"/>
<organism evidence="3 5">
    <name type="scientific">Caulochytrium protostelioides</name>
    <dbReference type="NCBI Taxonomy" id="1555241"/>
    <lineage>
        <taxon>Eukaryota</taxon>
        <taxon>Fungi</taxon>
        <taxon>Fungi incertae sedis</taxon>
        <taxon>Chytridiomycota</taxon>
        <taxon>Chytridiomycota incertae sedis</taxon>
        <taxon>Chytridiomycetes</taxon>
        <taxon>Caulochytriales</taxon>
        <taxon>Caulochytriaceae</taxon>
        <taxon>Caulochytrium</taxon>
    </lineage>
</organism>
<dbReference type="GO" id="GO:0008270">
    <property type="term" value="F:zinc ion binding"/>
    <property type="evidence" value="ECO:0007669"/>
    <property type="project" value="UniProtKB-KW"/>
</dbReference>
<feature type="non-terminal residue" evidence="3">
    <location>
        <position position="1"/>
    </location>
</feature>
<dbReference type="GO" id="GO:0005096">
    <property type="term" value="F:GTPase activator activity"/>
    <property type="evidence" value="ECO:0007669"/>
    <property type="project" value="InterPro"/>
</dbReference>
<dbReference type="STRING" id="1555241.A0A4V1ITB8"/>
<dbReference type="EMBL" id="ML014284">
    <property type="protein sequence ID" value="RKO99443.1"/>
    <property type="molecule type" value="Genomic_DNA"/>
</dbReference>
<evidence type="ECO:0000313" key="3">
    <source>
        <dbReference type="EMBL" id="RKO96507.1"/>
    </source>
</evidence>
<keyword evidence="1" id="KW-0863">Zinc-finger</keyword>
<dbReference type="Gene3D" id="1.10.220.150">
    <property type="entry name" value="Arf GTPase activating protein"/>
    <property type="match status" value="1"/>
</dbReference>